<dbReference type="InterPro" id="IPR005331">
    <property type="entry name" value="Sulfotransferase"/>
</dbReference>
<evidence type="ECO:0000256" key="10">
    <source>
        <dbReference type="SAM" id="Phobius"/>
    </source>
</evidence>
<dbReference type="GO" id="GO:0008146">
    <property type="term" value="F:sulfotransferase activity"/>
    <property type="evidence" value="ECO:0007669"/>
    <property type="project" value="InterPro"/>
</dbReference>
<gene>
    <name evidence="12" type="primary">LOC111605109</name>
</gene>
<name>A0A6J1MIE4_DROHY</name>
<evidence type="ECO:0000256" key="4">
    <source>
        <dbReference type="ARBA" id="ARBA00022692"/>
    </source>
</evidence>
<dbReference type="AlphaFoldDB" id="A0A6J1MIE4"/>
<evidence type="ECO:0000313" key="11">
    <source>
        <dbReference type="Proteomes" id="UP000504633"/>
    </source>
</evidence>
<dbReference type="GO" id="GO:0000139">
    <property type="term" value="C:Golgi membrane"/>
    <property type="evidence" value="ECO:0007669"/>
    <property type="project" value="UniProtKB-SubCell"/>
</dbReference>
<sequence>MSLNADRSYKMKLRDVENAFKYRRIPYPKRSVELIALLAISCTFFLFMHTNKLNSRLKEMEVKLQPSEFSALGLTGNHISGHDAGKHDDINTLHGTYQYLKSTGQLINVTTLRLNNTRRARRRVVVFNRPTRVGTQHMFPLLRLLCEHNSVNLVLKGPVRRLSRMRTSKEERIETRWVSRLENGTLYLAHGNWINFGAYYRRKPIYISLVRDPVERMIDNYYQQRTLTKQMISRNIYPGYSQHTDAWYKQSFNECVRRASPECQYIEYSVKDEVKDFKRQSLFFCGNDVDCLPFNTRYGVQLAKRNVDKEYSVVGTWEQPNITLTVLEKYVPRYFNHARSLYSLHKQSYRNFNRGYAVDADVRAMVRRNFSREYDFYNFCKQRLYKQYLALQLEKNVH</sequence>
<comment type="subcellular location">
    <subcellularLocation>
        <location evidence="1">Golgi apparatus membrane</location>
        <topology evidence="1">Single-pass type II membrane protein</topology>
    </subcellularLocation>
</comment>
<evidence type="ECO:0000256" key="8">
    <source>
        <dbReference type="ARBA" id="ARBA00023136"/>
    </source>
</evidence>
<evidence type="ECO:0000313" key="12">
    <source>
        <dbReference type="RefSeq" id="XP_023179220.2"/>
    </source>
</evidence>
<comment type="similarity">
    <text evidence="2">Belongs to the sulfotransferase 3 family.</text>
</comment>
<evidence type="ECO:0000256" key="5">
    <source>
        <dbReference type="ARBA" id="ARBA00022968"/>
    </source>
</evidence>
<dbReference type="PANTHER" id="PTHR12129:SF20">
    <property type="entry name" value="HEPARAN SULFATE 2-O-SULFOTRANSFERASE PIPE"/>
    <property type="match status" value="1"/>
</dbReference>
<dbReference type="Gene3D" id="3.40.50.300">
    <property type="entry name" value="P-loop containing nucleotide triphosphate hydrolases"/>
    <property type="match status" value="1"/>
</dbReference>
<dbReference type="CTD" id="5304"/>
<keyword evidence="3" id="KW-0808">Transferase</keyword>
<dbReference type="OrthoDB" id="10019582at2759"/>
<protein>
    <submittedName>
        <fullName evidence="12">Heparan sulfate 2-O-sulfotransferase pipe isoform X3</fullName>
    </submittedName>
</protein>
<keyword evidence="5" id="KW-0735">Signal-anchor</keyword>
<proteinExistence type="inferred from homology"/>
<dbReference type="PANTHER" id="PTHR12129">
    <property type="entry name" value="HEPARAN SULFATE 2-O-SULFOTRANSFERASE"/>
    <property type="match status" value="1"/>
</dbReference>
<dbReference type="InterPro" id="IPR027417">
    <property type="entry name" value="P-loop_NTPase"/>
</dbReference>
<evidence type="ECO:0000256" key="6">
    <source>
        <dbReference type="ARBA" id="ARBA00022989"/>
    </source>
</evidence>
<evidence type="ECO:0000256" key="3">
    <source>
        <dbReference type="ARBA" id="ARBA00022679"/>
    </source>
</evidence>
<keyword evidence="7" id="KW-0333">Golgi apparatus</keyword>
<keyword evidence="8 10" id="KW-0472">Membrane</keyword>
<feature type="transmembrane region" description="Helical" evidence="10">
    <location>
        <begin position="31"/>
        <end position="48"/>
    </location>
</feature>
<evidence type="ECO:0000256" key="7">
    <source>
        <dbReference type="ARBA" id="ARBA00023034"/>
    </source>
</evidence>
<dbReference type="InterPro" id="IPR007734">
    <property type="entry name" value="Heparan_SO4_2-O-STrfase"/>
</dbReference>
<organism evidence="11 12">
    <name type="scientific">Drosophila hydei</name>
    <name type="common">Fruit fly</name>
    <dbReference type="NCBI Taxonomy" id="7224"/>
    <lineage>
        <taxon>Eukaryota</taxon>
        <taxon>Metazoa</taxon>
        <taxon>Ecdysozoa</taxon>
        <taxon>Arthropoda</taxon>
        <taxon>Hexapoda</taxon>
        <taxon>Insecta</taxon>
        <taxon>Pterygota</taxon>
        <taxon>Neoptera</taxon>
        <taxon>Endopterygota</taxon>
        <taxon>Diptera</taxon>
        <taxon>Brachycera</taxon>
        <taxon>Muscomorpha</taxon>
        <taxon>Ephydroidea</taxon>
        <taxon>Drosophilidae</taxon>
        <taxon>Drosophila</taxon>
    </lineage>
</organism>
<reference evidence="12" key="1">
    <citation type="submission" date="2025-08" db="UniProtKB">
        <authorList>
            <consortium name="RefSeq"/>
        </authorList>
    </citation>
    <scope>IDENTIFICATION</scope>
    <source>
        <strain evidence="12">15085-1641.00</strain>
        <tissue evidence="12">Whole body</tissue>
    </source>
</reference>
<keyword evidence="9" id="KW-0325">Glycoprotein</keyword>
<keyword evidence="4 10" id="KW-0812">Transmembrane</keyword>
<dbReference type="RefSeq" id="XP_023179220.2">
    <property type="nucleotide sequence ID" value="XM_023323452.2"/>
</dbReference>
<accession>A0A6J1MIE4</accession>
<evidence type="ECO:0000256" key="1">
    <source>
        <dbReference type="ARBA" id="ARBA00004323"/>
    </source>
</evidence>
<evidence type="ECO:0000256" key="2">
    <source>
        <dbReference type="ARBA" id="ARBA00010569"/>
    </source>
</evidence>
<dbReference type="Pfam" id="PF03567">
    <property type="entry name" value="Sulfotransfer_2"/>
    <property type="match status" value="1"/>
</dbReference>
<evidence type="ECO:0000256" key="9">
    <source>
        <dbReference type="ARBA" id="ARBA00023180"/>
    </source>
</evidence>
<keyword evidence="6 10" id="KW-1133">Transmembrane helix</keyword>
<dbReference type="GeneID" id="111605109"/>
<dbReference type="SUPFAM" id="SSF52540">
    <property type="entry name" value="P-loop containing nucleoside triphosphate hydrolases"/>
    <property type="match status" value="1"/>
</dbReference>
<keyword evidence="11" id="KW-1185">Reference proteome</keyword>
<dbReference type="Proteomes" id="UP000504633">
    <property type="component" value="Unplaced"/>
</dbReference>